<dbReference type="Pfam" id="PF12952">
    <property type="entry name" value="DUF3841"/>
    <property type="match status" value="1"/>
</dbReference>
<dbReference type="EMBL" id="DUTF01000030">
    <property type="protein sequence ID" value="HHY25382.1"/>
    <property type="molecule type" value="Genomic_DNA"/>
</dbReference>
<reference evidence="1 2" key="1">
    <citation type="journal article" date="2020" name="Biotechnol. Biofuels">
        <title>New insights from the biogas microbiome by comprehensive genome-resolved metagenomics of nearly 1600 species originating from multiple anaerobic digesters.</title>
        <authorList>
            <person name="Campanaro S."/>
            <person name="Treu L."/>
            <person name="Rodriguez-R L.M."/>
            <person name="Kovalovszki A."/>
            <person name="Ziels R.M."/>
            <person name="Maus I."/>
            <person name="Zhu X."/>
            <person name="Kougias P.G."/>
            <person name="Basile A."/>
            <person name="Luo G."/>
            <person name="Schluter A."/>
            <person name="Konstantinidis K.T."/>
            <person name="Angelidaki I."/>
        </authorList>
    </citation>
    <scope>NUCLEOTIDE SEQUENCE [LARGE SCALE GENOMIC DNA]</scope>
    <source>
        <strain evidence="1">AS05jafATM_4</strain>
    </source>
</reference>
<gene>
    <name evidence="1" type="ORF">GX523_01290</name>
</gene>
<proteinExistence type="predicted"/>
<dbReference type="Proteomes" id="UP000553059">
    <property type="component" value="Unassembled WGS sequence"/>
</dbReference>
<evidence type="ECO:0000313" key="2">
    <source>
        <dbReference type="Proteomes" id="UP000553059"/>
    </source>
</evidence>
<sequence>MILWTIQHYPAYQKLLENGMLIANESYLFCQDDFRYAYDWMTRKMIEADIYPAGDSIRYPVWAWYQWEGKRKRRDMRKGGHAKRGEKIVQLTIDIDDKDVLLSDFDLFHYPLNYWYLPSDEEDDADFESTYTNAGFTWHDLSNFQIQSNEMLLLRDRIVKSWDRIFNLSKEDEGWLYGNLKTKSIQATLWQVRLEQVVKAEVFIAK</sequence>
<evidence type="ECO:0000313" key="1">
    <source>
        <dbReference type="EMBL" id="HHY25382.1"/>
    </source>
</evidence>
<comment type="caution">
    <text evidence="1">The sequence shown here is derived from an EMBL/GenBank/DDBJ whole genome shotgun (WGS) entry which is preliminary data.</text>
</comment>
<name>A0A7C6Z2D5_9FIRM</name>
<dbReference type="AlphaFoldDB" id="A0A7C6Z2D5"/>
<protein>
    <submittedName>
        <fullName evidence="1">DUF3841 domain-containing protein</fullName>
    </submittedName>
</protein>
<dbReference type="InterPro" id="IPR024211">
    <property type="entry name" value="DUF3841"/>
</dbReference>
<organism evidence="1 2">
    <name type="scientific">Desulfitobacterium dehalogenans</name>
    <dbReference type="NCBI Taxonomy" id="36854"/>
    <lineage>
        <taxon>Bacteria</taxon>
        <taxon>Bacillati</taxon>
        <taxon>Bacillota</taxon>
        <taxon>Clostridia</taxon>
        <taxon>Eubacteriales</taxon>
        <taxon>Desulfitobacteriaceae</taxon>
        <taxon>Desulfitobacterium</taxon>
    </lineage>
</organism>
<accession>A0A7C6Z2D5</accession>